<gene>
    <name evidence="1" type="ORF">QJS10_CPB12g00870</name>
</gene>
<keyword evidence="2" id="KW-1185">Reference proteome</keyword>
<protein>
    <recommendedName>
        <fullName evidence="3">Endonuclease/exonuclease/phosphatase domain-containing protein</fullName>
    </recommendedName>
</protein>
<dbReference type="EMBL" id="JAUJYO010000012">
    <property type="protein sequence ID" value="KAK1302261.1"/>
    <property type="molecule type" value="Genomic_DNA"/>
</dbReference>
<dbReference type="PANTHER" id="PTHR33710:SF72">
    <property type="entry name" value="OS04G0204200 PROTEIN"/>
    <property type="match status" value="1"/>
</dbReference>
<name>A0AAV9DMW9_ACOCL</name>
<evidence type="ECO:0000313" key="1">
    <source>
        <dbReference type="EMBL" id="KAK1302261.1"/>
    </source>
</evidence>
<dbReference type="Proteomes" id="UP001180020">
    <property type="component" value="Unassembled WGS sequence"/>
</dbReference>
<sequence length="149" mass="17508">MRSAPTFARLDQVLVCADWEDKFPLCSASGLPRTMSDHVPILLQSRVPNSKKGQFHFENLWSDSEDLADIVQDSWNRPTGELLGARRVAFKLKRLKAKFKSWGHQRRIDRNKDKVQWKKEIATMNLIERVMTFQTMRDHRGSRQRRNSQ</sequence>
<dbReference type="PANTHER" id="PTHR33710">
    <property type="entry name" value="BNAC02G09200D PROTEIN"/>
    <property type="match status" value="1"/>
</dbReference>
<comment type="caution">
    <text evidence="1">The sequence shown here is derived from an EMBL/GenBank/DDBJ whole genome shotgun (WGS) entry which is preliminary data.</text>
</comment>
<organism evidence="1 2">
    <name type="scientific">Acorus calamus</name>
    <name type="common">Sweet flag</name>
    <dbReference type="NCBI Taxonomy" id="4465"/>
    <lineage>
        <taxon>Eukaryota</taxon>
        <taxon>Viridiplantae</taxon>
        <taxon>Streptophyta</taxon>
        <taxon>Embryophyta</taxon>
        <taxon>Tracheophyta</taxon>
        <taxon>Spermatophyta</taxon>
        <taxon>Magnoliopsida</taxon>
        <taxon>Liliopsida</taxon>
        <taxon>Acoraceae</taxon>
        <taxon>Acorus</taxon>
    </lineage>
</organism>
<reference evidence="1" key="2">
    <citation type="submission" date="2023-06" db="EMBL/GenBank/DDBJ databases">
        <authorList>
            <person name="Ma L."/>
            <person name="Liu K.-W."/>
            <person name="Li Z."/>
            <person name="Hsiao Y.-Y."/>
            <person name="Qi Y."/>
            <person name="Fu T."/>
            <person name="Tang G."/>
            <person name="Zhang D."/>
            <person name="Sun W.-H."/>
            <person name="Liu D.-K."/>
            <person name="Li Y."/>
            <person name="Chen G.-Z."/>
            <person name="Liu X.-D."/>
            <person name="Liao X.-Y."/>
            <person name="Jiang Y.-T."/>
            <person name="Yu X."/>
            <person name="Hao Y."/>
            <person name="Huang J."/>
            <person name="Zhao X.-W."/>
            <person name="Ke S."/>
            <person name="Chen Y.-Y."/>
            <person name="Wu W.-L."/>
            <person name="Hsu J.-L."/>
            <person name="Lin Y.-F."/>
            <person name="Huang M.-D."/>
            <person name="Li C.-Y."/>
            <person name="Huang L."/>
            <person name="Wang Z.-W."/>
            <person name="Zhao X."/>
            <person name="Zhong W.-Y."/>
            <person name="Peng D.-H."/>
            <person name="Ahmad S."/>
            <person name="Lan S."/>
            <person name="Zhang J.-S."/>
            <person name="Tsai W.-C."/>
            <person name="Van De Peer Y."/>
            <person name="Liu Z.-J."/>
        </authorList>
    </citation>
    <scope>NUCLEOTIDE SEQUENCE</scope>
    <source>
        <strain evidence="1">CP</strain>
        <tissue evidence="1">Leaves</tissue>
    </source>
</reference>
<accession>A0AAV9DMW9</accession>
<dbReference type="AlphaFoldDB" id="A0AAV9DMW9"/>
<evidence type="ECO:0008006" key="3">
    <source>
        <dbReference type="Google" id="ProtNLM"/>
    </source>
</evidence>
<evidence type="ECO:0000313" key="2">
    <source>
        <dbReference type="Proteomes" id="UP001180020"/>
    </source>
</evidence>
<proteinExistence type="predicted"/>
<reference evidence="1" key="1">
    <citation type="journal article" date="2023" name="Nat. Commun.">
        <title>Diploid and tetraploid genomes of Acorus and the evolution of monocots.</title>
        <authorList>
            <person name="Ma L."/>
            <person name="Liu K.W."/>
            <person name="Li Z."/>
            <person name="Hsiao Y.Y."/>
            <person name="Qi Y."/>
            <person name="Fu T."/>
            <person name="Tang G.D."/>
            <person name="Zhang D."/>
            <person name="Sun W.H."/>
            <person name="Liu D.K."/>
            <person name="Li Y."/>
            <person name="Chen G.Z."/>
            <person name="Liu X.D."/>
            <person name="Liao X.Y."/>
            <person name="Jiang Y.T."/>
            <person name="Yu X."/>
            <person name="Hao Y."/>
            <person name="Huang J."/>
            <person name="Zhao X.W."/>
            <person name="Ke S."/>
            <person name="Chen Y.Y."/>
            <person name="Wu W.L."/>
            <person name="Hsu J.L."/>
            <person name="Lin Y.F."/>
            <person name="Huang M.D."/>
            <person name="Li C.Y."/>
            <person name="Huang L."/>
            <person name="Wang Z.W."/>
            <person name="Zhao X."/>
            <person name="Zhong W.Y."/>
            <person name="Peng D.H."/>
            <person name="Ahmad S."/>
            <person name="Lan S."/>
            <person name="Zhang J.S."/>
            <person name="Tsai W.C."/>
            <person name="Van de Peer Y."/>
            <person name="Liu Z.J."/>
        </authorList>
    </citation>
    <scope>NUCLEOTIDE SEQUENCE</scope>
    <source>
        <strain evidence="1">CP</strain>
    </source>
</reference>